<dbReference type="GeneID" id="36288296"/>
<dbReference type="GO" id="GO:0016747">
    <property type="term" value="F:acyltransferase activity, transferring groups other than amino-acyl groups"/>
    <property type="evidence" value="ECO:0007669"/>
    <property type="project" value="InterPro"/>
</dbReference>
<feature type="compositionally biased region" description="Polar residues" evidence="1">
    <location>
        <begin position="13"/>
        <end position="26"/>
    </location>
</feature>
<evidence type="ECO:0000259" key="2">
    <source>
        <dbReference type="PROSITE" id="PS51186"/>
    </source>
</evidence>
<organism evidence="3">
    <name type="scientific">Pseudogymnoascus destructans</name>
    <dbReference type="NCBI Taxonomy" id="655981"/>
    <lineage>
        <taxon>Eukaryota</taxon>
        <taxon>Fungi</taxon>
        <taxon>Dikarya</taxon>
        <taxon>Ascomycota</taxon>
        <taxon>Pezizomycotina</taxon>
        <taxon>Leotiomycetes</taxon>
        <taxon>Thelebolales</taxon>
        <taxon>Thelebolaceae</taxon>
        <taxon>Pseudogymnoascus</taxon>
    </lineage>
</organism>
<dbReference type="PROSITE" id="PS51186">
    <property type="entry name" value="GNAT"/>
    <property type="match status" value="1"/>
</dbReference>
<dbReference type="CDD" id="cd04301">
    <property type="entry name" value="NAT_SF"/>
    <property type="match status" value="1"/>
</dbReference>
<dbReference type="Proteomes" id="UP000077154">
    <property type="component" value="Unassembled WGS sequence"/>
</dbReference>
<feature type="region of interest" description="Disordered" evidence="1">
    <location>
        <begin position="373"/>
        <end position="445"/>
    </location>
</feature>
<name>A0A177A9G6_9PEZI</name>
<evidence type="ECO:0000313" key="3">
    <source>
        <dbReference type="EMBL" id="OAF58062.2"/>
    </source>
</evidence>
<feature type="compositionally biased region" description="Polar residues" evidence="1">
    <location>
        <begin position="195"/>
        <end position="205"/>
    </location>
</feature>
<accession>A0A177A9G6</accession>
<feature type="domain" description="N-acetyltransferase" evidence="2">
    <location>
        <begin position="712"/>
        <end position="893"/>
    </location>
</feature>
<dbReference type="VEuPathDB" id="FungiDB:GMDG_00326"/>
<dbReference type="AlphaFoldDB" id="A0A177A9G6"/>
<feature type="compositionally biased region" description="Polar residues" evidence="1">
    <location>
        <begin position="413"/>
        <end position="442"/>
    </location>
</feature>
<dbReference type="OrthoDB" id="2129362at2759"/>
<feature type="region of interest" description="Disordered" evidence="1">
    <location>
        <begin position="183"/>
        <end position="257"/>
    </location>
</feature>
<proteinExistence type="predicted"/>
<dbReference type="EMBL" id="KV441398">
    <property type="protein sequence ID" value="OAF58062.2"/>
    <property type="molecule type" value="Genomic_DNA"/>
</dbReference>
<feature type="compositionally biased region" description="Polar residues" evidence="1">
    <location>
        <begin position="222"/>
        <end position="252"/>
    </location>
</feature>
<dbReference type="InterPro" id="IPR016181">
    <property type="entry name" value="Acyl_CoA_acyltransferase"/>
</dbReference>
<dbReference type="InterPro" id="IPR000182">
    <property type="entry name" value="GNAT_dom"/>
</dbReference>
<feature type="region of interest" description="Disordered" evidence="1">
    <location>
        <begin position="126"/>
        <end position="147"/>
    </location>
</feature>
<feature type="region of interest" description="Disordered" evidence="1">
    <location>
        <begin position="640"/>
        <end position="666"/>
    </location>
</feature>
<reference evidence="3" key="1">
    <citation type="submission" date="2016-03" db="EMBL/GenBank/DDBJ databases">
        <title>Updated assembly of Pseudogymnoascus destructans, the fungus causing white-nose syndrome of bats.</title>
        <authorList>
            <person name="Palmer J.M."/>
            <person name="Drees K.P."/>
            <person name="Foster J.T."/>
            <person name="Lindner D.L."/>
        </authorList>
    </citation>
    <scope>NUCLEOTIDE SEQUENCE [LARGE SCALE GENOMIC DNA]</scope>
    <source>
        <strain evidence="3">20631-21</strain>
    </source>
</reference>
<gene>
    <name evidence="3" type="ORF">VC83_05230</name>
</gene>
<feature type="compositionally biased region" description="Polar residues" evidence="1">
    <location>
        <begin position="380"/>
        <end position="396"/>
    </location>
</feature>
<dbReference type="eggNOG" id="ENOG502SV8I">
    <property type="taxonomic scope" value="Eukaryota"/>
</dbReference>
<feature type="region of interest" description="Disordered" evidence="1">
    <location>
        <begin position="1"/>
        <end position="44"/>
    </location>
</feature>
<dbReference type="Gene3D" id="3.40.630.30">
    <property type="match status" value="1"/>
</dbReference>
<dbReference type="SUPFAM" id="SSF55729">
    <property type="entry name" value="Acyl-CoA N-acyltransferases (Nat)"/>
    <property type="match status" value="1"/>
</dbReference>
<protein>
    <recommendedName>
        <fullName evidence="2">N-acetyltransferase domain-containing protein</fullName>
    </recommendedName>
</protein>
<dbReference type="Pfam" id="PF00583">
    <property type="entry name" value="Acetyltransf_1"/>
    <property type="match status" value="1"/>
</dbReference>
<sequence>MHPNPIPPHLRRPNSTQNQEVSTQVASMKPSPIPPYLRRTSAAHSQEVLTKAAVVQSSPIPPHQSHPSAAHIQEVLTNAERVPPHMRRQRIDHNVSEALPPKPDFSPGSYGSNVGTLAKENTNTVTDTTEPVAQSTRTDSTGSIEPQTPVITNVLTPHPQTGTKLVIATPQVDSEVKLAETPRHKLPPHLRRGNIIQTPKSSADNRQIFKKSPISPPIPPSVNANASLSSSDQMPVQQQKGLPSSMGETTSPGEPKWQGNVVSSSNSPLLAVGFRATSNRLASPIAITSSNPSSAGSPIHIFPFHLRETQVPSSLVNSKVTIKEDCTEIYDNPGLHSRNESVASRAGFAPIKLPPHLRREPSIPVESTEILAEQKGPTPVNANTAASQENGSQQSIKEAKPHYIPPHLRGKKSNTQQSSVLNKSTAASIPNESTSGHSSNTIGGVPLVDNRKASIAAKTELEAVITQPPQPSSGSAQLNVCQGEEYNTGFFLHTDGGLVKDVAPRVYSDASIKTHSAQKDGSDALSEWADLRKPGPVKSLCISDDDFKDDASVKKFIGAALAECPGDVIRLNSLNDNYFYTADPTGQEWHLDVTEEFLNAFVKVWQENLPEEVIVVNIKAMEFMGSFPINVNSFMDALEHPESFPNPSTDNKEKQKEWTSNTAMERRQTRKLAIARRRQRGKNTYFVPNMQLGVQPFDWGEAAVPEKPYIAIHVRPAEMKDVPGITAIYNQWVLNSFIPEDQQPVTEENIKAVFEATRKCSYPFIVAIRGDPPVGSRVAKSNEVVGFAMVERCLGFGGTFNGRSRSTAMIQFYVHRECLRHGIGGHLLDQLLRRVSRLHVPFSDRNIWINPTRDAAYEQIPNRFHQIVVNRPVDKPNDPEFMWFDAFMKKYKIWERHRTLSVARKPPTTSGPGATFLDIVTYQHEAELDVRVEG</sequence>
<evidence type="ECO:0000256" key="1">
    <source>
        <dbReference type="SAM" id="MobiDB-lite"/>
    </source>
</evidence>
<dbReference type="RefSeq" id="XP_024323348.1">
    <property type="nucleotide sequence ID" value="XM_024468852.1"/>
</dbReference>